<proteinExistence type="predicted"/>
<keyword evidence="2" id="KW-0540">Nuclease</keyword>
<organism evidence="6 7">
    <name type="scientific">Flavilitoribacter nigricans (strain ATCC 23147 / DSM 23189 / NBRC 102662 / NCIMB 1420 / SS-2)</name>
    <name type="common">Lewinella nigricans</name>
    <dbReference type="NCBI Taxonomy" id="1122177"/>
    <lineage>
        <taxon>Bacteria</taxon>
        <taxon>Pseudomonadati</taxon>
        <taxon>Bacteroidota</taxon>
        <taxon>Saprospiria</taxon>
        <taxon>Saprospirales</taxon>
        <taxon>Lewinellaceae</taxon>
        <taxon>Flavilitoribacter</taxon>
    </lineage>
</organism>
<keyword evidence="5" id="KW-0694">RNA-binding</keyword>
<keyword evidence="4" id="KW-0378">Hydrolase</keyword>
<evidence type="ECO:0000256" key="1">
    <source>
        <dbReference type="ARBA" id="ARBA00022694"/>
    </source>
</evidence>
<evidence type="ECO:0000256" key="3">
    <source>
        <dbReference type="ARBA" id="ARBA00022759"/>
    </source>
</evidence>
<dbReference type="GO" id="GO:0004526">
    <property type="term" value="F:ribonuclease P activity"/>
    <property type="evidence" value="ECO:0007669"/>
    <property type="project" value="InterPro"/>
</dbReference>
<dbReference type="GO" id="GO:0000049">
    <property type="term" value="F:tRNA binding"/>
    <property type="evidence" value="ECO:0007669"/>
    <property type="project" value="InterPro"/>
</dbReference>
<keyword evidence="7" id="KW-1185">Reference proteome</keyword>
<name>A0A2D0NB16_FLAN2</name>
<dbReference type="InterPro" id="IPR000100">
    <property type="entry name" value="RNase_P"/>
</dbReference>
<dbReference type="Proteomes" id="UP000223913">
    <property type="component" value="Unassembled WGS sequence"/>
</dbReference>
<dbReference type="InterPro" id="IPR020568">
    <property type="entry name" value="Ribosomal_Su5_D2-typ_SF"/>
</dbReference>
<dbReference type="InterPro" id="IPR014721">
    <property type="entry name" value="Ribsml_uS5_D2-typ_fold_subgr"/>
</dbReference>
<protein>
    <submittedName>
        <fullName evidence="6">Ribonuclease P protein component</fullName>
    </submittedName>
</protein>
<keyword evidence="1" id="KW-0819">tRNA processing</keyword>
<dbReference type="Pfam" id="PF00825">
    <property type="entry name" value="Ribonuclease_P"/>
    <property type="match status" value="1"/>
</dbReference>
<dbReference type="PANTHER" id="PTHR33992:SF1">
    <property type="entry name" value="RIBONUCLEASE P PROTEIN COMPONENT"/>
    <property type="match status" value="1"/>
</dbReference>
<comment type="caution">
    <text evidence="6">The sequence shown here is derived from an EMBL/GenBank/DDBJ whole genome shotgun (WGS) entry which is preliminary data.</text>
</comment>
<dbReference type="PANTHER" id="PTHR33992">
    <property type="entry name" value="RIBONUCLEASE P PROTEIN COMPONENT"/>
    <property type="match status" value="1"/>
</dbReference>
<dbReference type="Gene3D" id="3.30.230.10">
    <property type="match status" value="1"/>
</dbReference>
<dbReference type="SUPFAM" id="SSF54211">
    <property type="entry name" value="Ribosomal protein S5 domain 2-like"/>
    <property type="match status" value="1"/>
</dbReference>
<evidence type="ECO:0000256" key="4">
    <source>
        <dbReference type="ARBA" id="ARBA00022801"/>
    </source>
</evidence>
<dbReference type="GO" id="GO:0042781">
    <property type="term" value="F:3'-tRNA processing endoribonuclease activity"/>
    <property type="evidence" value="ECO:0007669"/>
    <property type="project" value="TreeGrafter"/>
</dbReference>
<dbReference type="GO" id="GO:0030677">
    <property type="term" value="C:ribonuclease P complex"/>
    <property type="evidence" value="ECO:0007669"/>
    <property type="project" value="TreeGrafter"/>
</dbReference>
<sequence>MIQAMFSRQGESFGQYPLRLVWMPMEERRSEFPVQFGLSVPKRHFKKAVQRNVLRRKIREAYRLNKYRIYRDLPDEEQQYGFMVLYTGREMHDYETIEKAMQQMIRRFIKKVKQGRK</sequence>
<accession>A0A2D0NB16</accession>
<gene>
    <name evidence="6" type="ORF">CRP01_16445</name>
</gene>
<evidence type="ECO:0000313" key="6">
    <source>
        <dbReference type="EMBL" id="PHN05578.1"/>
    </source>
</evidence>
<keyword evidence="3" id="KW-0255">Endonuclease</keyword>
<reference evidence="6 7" key="1">
    <citation type="submission" date="2017-10" db="EMBL/GenBank/DDBJ databases">
        <title>The draft genome sequence of Lewinella nigricans NBRC 102662.</title>
        <authorList>
            <person name="Wang K."/>
        </authorList>
    </citation>
    <scope>NUCLEOTIDE SEQUENCE [LARGE SCALE GENOMIC DNA]</scope>
    <source>
        <strain evidence="6 7">NBRC 102662</strain>
    </source>
</reference>
<dbReference type="EMBL" id="PDUD01000021">
    <property type="protein sequence ID" value="PHN05578.1"/>
    <property type="molecule type" value="Genomic_DNA"/>
</dbReference>
<evidence type="ECO:0000256" key="2">
    <source>
        <dbReference type="ARBA" id="ARBA00022722"/>
    </source>
</evidence>
<evidence type="ECO:0000256" key="5">
    <source>
        <dbReference type="ARBA" id="ARBA00022884"/>
    </source>
</evidence>
<dbReference type="AlphaFoldDB" id="A0A2D0NB16"/>
<evidence type="ECO:0000313" key="7">
    <source>
        <dbReference type="Proteomes" id="UP000223913"/>
    </source>
</evidence>